<protein>
    <submittedName>
        <fullName evidence="1">Uncharacterized protein</fullName>
    </submittedName>
</protein>
<dbReference type="EMBL" id="BK016086">
    <property type="protein sequence ID" value="DAF93717.1"/>
    <property type="molecule type" value="Genomic_DNA"/>
</dbReference>
<proteinExistence type="predicted"/>
<name>A0A8S5UGV7_9CAUD</name>
<reference evidence="1" key="1">
    <citation type="journal article" date="2021" name="Proc. Natl. Acad. Sci. U.S.A.">
        <title>A Catalog of Tens of Thousands of Viruses from Human Metagenomes Reveals Hidden Associations with Chronic Diseases.</title>
        <authorList>
            <person name="Tisza M.J."/>
            <person name="Buck C.B."/>
        </authorList>
    </citation>
    <scope>NUCLEOTIDE SEQUENCE</scope>
    <source>
        <strain evidence="1">Ctshb19</strain>
    </source>
</reference>
<evidence type="ECO:0000313" key="1">
    <source>
        <dbReference type="EMBL" id="DAF93717.1"/>
    </source>
</evidence>
<accession>A0A8S5UGV7</accession>
<sequence length="58" mass="6968">MIRHIRMSDLNKIYENETPDQRSARLKANQERLEQWVKSWKEFKAKYPDLADNMVCAA</sequence>
<organism evidence="1">
    <name type="scientific">Myoviridae sp. ctshb19</name>
    <dbReference type="NCBI Taxonomy" id="2825194"/>
    <lineage>
        <taxon>Viruses</taxon>
        <taxon>Duplodnaviria</taxon>
        <taxon>Heunggongvirae</taxon>
        <taxon>Uroviricota</taxon>
        <taxon>Caudoviricetes</taxon>
    </lineage>
</organism>